<dbReference type="EMBL" id="BAAAPH010000010">
    <property type="protein sequence ID" value="GAA1574745.1"/>
    <property type="molecule type" value="Genomic_DNA"/>
</dbReference>
<accession>A0ABP4P6P7</accession>
<proteinExistence type="predicted"/>
<sequence>MSMNTPETDAVNYVEALFRIENSVWSKYEEIARDLGITSNEIIALSITELHSRLINVKEGRLLLSISADARFYTSTLEMHLAEADPVYARVLNDLNALPTGQADHDDHE</sequence>
<gene>
    <name evidence="1" type="ORF">GCM10009804_34460</name>
</gene>
<dbReference type="RefSeq" id="WP_344234566.1">
    <property type="nucleotide sequence ID" value="NZ_BAAAPH010000010.1"/>
</dbReference>
<organism evidence="1 2">
    <name type="scientific">Kribbella hippodromi</name>
    <dbReference type="NCBI Taxonomy" id="434347"/>
    <lineage>
        <taxon>Bacteria</taxon>
        <taxon>Bacillati</taxon>
        <taxon>Actinomycetota</taxon>
        <taxon>Actinomycetes</taxon>
        <taxon>Propionibacteriales</taxon>
        <taxon>Kribbellaceae</taxon>
        <taxon>Kribbella</taxon>
    </lineage>
</organism>
<evidence type="ECO:0000313" key="2">
    <source>
        <dbReference type="Proteomes" id="UP001501705"/>
    </source>
</evidence>
<protein>
    <submittedName>
        <fullName evidence="1">Uncharacterized protein</fullName>
    </submittedName>
</protein>
<evidence type="ECO:0000313" key="1">
    <source>
        <dbReference type="EMBL" id="GAA1574745.1"/>
    </source>
</evidence>
<name>A0ABP4P6P7_9ACTN</name>
<reference evidence="2" key="1">
    <citation type="journal article" date="2019" name="Int. J. Syst. Evol. Microbiol.">
        <title>The Global Catalogue of Microorganisms (GCM) 10K type strain sequencing project: providing services to taxonomists for standard genome sequencing and annotation.</title>
        <authorList>
            <consortium name="The Broad Institute Genomics Platform"/>
            <consortium name="The Broad Institute Genome Sequencing Center for Infectious Disease"/>
            <person name="Wu L."/>
            <person name="Ma J."/>
        </authorList>
    </citation>
    <scope>NUCLEOTIDE SEQUENCE [LARGE SCALE GENOMIC DNA]</scope>
    <source>
        <strain evidence="2">JCM 15572</strain>
    </source>
</reference>
<keyword evidence="2" id="KW-1185">Reference proteome</keyword>
<comment type="caution">
    <text evidence="1">The sequence shown here is derived from an EMBL/GenBank/DDBJ whole genome shotgun (WGS) entry which is preliminary data.</text>
</comment>
<dbReference type="Proteomes" id="UP001501705">
    <property type="component" value="Unassembled WGS sequence"/>
</dbReference>